<evidence type="ECO:0000313" key="3">
    <source>
        <dbReference type="Proteomes" id="UP000254572"/>
    </source>
</evidence>
<gene>
    <name evidence="2" type="ORF">NCTC13294_00307</name>
</gene>
<dbReference type="GO" id="GO:0004803">
    <property type="term" value="F:transposase activity"/>
    <property type="evidence" value="ECO:0007669"/>
    <property type="project" value="InterPro"/>
</dbReference>
<dbReference type="EMBL" id="UFUW01000001">
    <property type="protein sequence ID" value="SUX18589.1"/>
    <property type="molecule type" value="Genomic_DNA"/>
</dbReference>
<dbReference type="AlphaFoldDB" id="A0A381DYW0"/>
<feature type="domain" description="Transposase IS4-like" evidence="1">
    <location>
        <begin position="155"/>
        <end position="274"/>
    </location>
</feature>
<sequence>MAKCKFCDDAHHAKFQRVFRHLKATPFLAQSKNRLPRQHHHCAVCPPNRQSVRAQKRLFLKGQAGIHLSPYAAFLCRGSYRQNRCSPLRLPGFRLAKRPPHPRPHNMGIRQILYQHPGSGCSLAWCRYPGSNTGERMLLLELFRETFPEVHIETLYIGNGWLAYLRQAGISYCTRCKVNAQIAGKGGTRQALNCHFRALKTGEGKRLGPVMMYGQQHYLEATRLTDGQLPVVCSDKEGKGIEAYGERWQIETLFGSLKSKGFNLEDTHMTAPAKRDRLMSVPATGFVLSCRAGEAEDKRRPIKVKKHGRPAQSLFRAGLDRPVSVLFRGMRLLEVLGGEVTDLLAVKEDVG</sequence>
<accession>A0A381DYW0</accession>
<reference evidence="2 3" key="1">
    <citation type="submission" date="2018-06" db="EMBL/GenBank/DDBJ databases">
        <authorList>
            <consortium name="Pathogen Informatics"/>
            <person name="Doyle S."/>
        </authorList>
    </citation>
    <scope>NUCLEOTIDE SEQUENCE [LARGE SCALE GENOMIC DNA]</scope>
    <source>
        <strain evidence="2 3">NCTC13294</strain>
    </source>
</reference>
<name>A0A381DYW0_9GAMM</name>
<dbReference type="SUPFAM" id="SSF53098">
    <property type="entry name" value="Ribonuclease H-like"/>
    <property type="match status" value="1"/>
</dbReference>
<dbReference type="Proteomes" id="UP000254572">
    <property type="component" value="Unassembled WGS sequence"/>
</dbReference>
<organism evidence="2 3">
    <name type="scientific">Cardiobacterium valvarum</name>
    <dbReference type="NCBI Taxonomy" id="194702"/>
    <lineage>
        <taxon>Bacteria</taxon>
        <taxon>Pseudomonadati</taxon>
        <taxon>Pseudomonadota</taxon>
        <taxon>Gammaproteobacteria</taxon>
        <taxon>Cardiobacteriales</taxon>
        <taxon>Cardiobacteriaceae</taxon>
        <taxon>Cardiobacterium</taxon>
    </lineage>
</organism>
<evidence type="ECO:0000313" key="2">
    <source>
        <dbReference type="EMBL" id="SUX18589.1"/>
    </source>
</evidence>
<keyword evidence="3" id="KW-1185">Reference proteome</keyword>
<dbReference type="GO" id="GO:0003677">
    <property type="term" value="F:DNA binding"/>
    <property type="evidence" value="ECO:0007669"/>
    <property type="project" value="InterPro"/>
</dbReference>
<dbReference type="OrthoDB" id="1091931at2"/>
<proteinExistence type="predicted"/>
<protein>
    <recommendedName>
        <fullName evidence="1">Transposase IS4-like domain-containing protein</fullName>
    </recommendedName>
</protein>
<dbReference type="GO" id="GO:0006313">
    <property type="term" value="P:DNA transposition"/>
    <property type="evidence" value="ECO:0007669"/>
    <property type="project" value="InterPro"/>
</dbReference>
<dbReference type="InterPro" id="IPR002559">
    <property type="entry name" value="Transposase_11"/>
</dbReference>
<dbReference type="Pfam" id="PF01609">
    <property type="entry name" value="DDE_Tnp_1"/>
    <property type="match status" value="1"/>
</dbReference>
<evidence type="ECO:0000259" key="1">
    <source>
        <dbReference type="Pfam" id="PF01609"/>
    </source>
</evidence>
<dbReference type="InterPro" id="IPR012337">
    <property type="entry name" value="RNaseH-like_sf"/>
</dbReference>